<dbReference type="EMBL" id="JACMSC010000010">
    <property type="protein sequence ID" value="KAG6504786.1"/>
    <property type="molecule type" value="Genomic_DNA"/>
</dbReference>
<dbReference type="Gene3D" id="1.25.70.10">
    <property type="entry name" value="Transcription termination factor 3, mitochondrial"/>
    <property type="match status" value="1"/>
</dbReference>
<keyword evidence="5" id="KW-1185">Reference proteome</keyword>
<accession>A0A8J5GCV0</accession>
<dbReference type="GO" id="GO:0003676">
    <property type="term" value="F:nucleic acid binding"/>
    <property type="evidence" value="ECO:0007669"/>
    <property type="project" value="InterPro"/>
</dbReference>
<comment type="caution">
    <text evidence="4">The sequence shown here is derived from an EMBL/GenBank/DDBJ whole genome shotgun (WGS) entry which is preliminary data.</text>
</comment>
<evidence type="ECO:0000256" key="2">
    <source>
        <dbReference type="ARBA" id="ARBA00022472"/>
    </source>
</evidence>
<comment type="similarity">
    <text evidence="1">Belongs to the mTERF family.</text>
</comment>
<dbReference type="Proteomes" id="UP000734854">
    <property type="component" value="Unassembled WGS sequence"/>
</dbReference>
<dbReference type="InterPro" id="IPR003690">
    <property type="entry name" value="MTERF"/>
</dbReference>
<name>A0A8J5GCV0_ZINOF</name>
<keyword evidence="2" id="KW-0804">Transcription</keyword>
<keyword evidence="2" id="KW-0805">Transcription regulation</keyword>
<dbReference type="AlphaFoldDB" id="A0A8J5GCV0"/>
<evidence type="ECO:0000256" key="3">
    <source>
        <dbReference type="ARBA" id="ARBA00022946"/>
    </source>
</evidence>
<keyword evidence="3" id="KW-0809">Transit peptide</keyword>
<reference evidence="4 5" key="1">
    <citation type="submission" date="2020-08" db="EMBL/GenBank/DDBJ databases">
        <title>Plant Genome Project.</title>
        <authorList>
            <person name="Zhang R.-G."/>
        </authorList>
    </citation>
    <scope>NUCLEOTIDE SEQUENCE [LARGE SCALE GENOMIC DNA]</scope>
    <source>
        <tissue evidence="4">Rhizome</tissue>
    </source>
</reference>
<evidence type="ECO:0000313" key="4">
    <source>
        <dbReference type="EMBL" id="KAG6504786.1"/>
    </source>
</evidence>
<dbReference type="PANTHER" id="PTHR13068:SF242">
    <property type="entry name" value="OS04G0637500 PROTEIN"/>
    <property type="match status" value="1"/>
</dbReference>
<evidence type="ECO:0000313" key="5">
    <source>
        <dbReference type="Proteomes" id="UP000734854"/>
    </source>
</evidence>
<protein>
    <submittedName>
        <fullName evidence="4">Uncharacterized protein</fullName>
    </submittedName>
</protein>
<organism evidence="4 5">
    <name type="scientific">Zingiber officinale</name>
    <name type="common">Ginger</name>
    <name type="synonym">Amomum zingiber</name>
    <dbReference type="NCBI Taxonomy" id="94328"/>
    <lineage>
        <taxon>Eukaryota</taxon>
        <taxon>Viridiplantae</taxon>
        <taxon>Streptophyta</taxon>
        <taxon>Embryophyta</taxon>
        <taxon>Tracheophyta</taxon>
        <taxon>Spermatophyta</taxon>
        <taxon>Magnoliopsida</taxon>
        <taxon>Liliopsida</taxon>
        <taxon>Zingiberales</taxon>
        <taxon>Zingiberaceae</taxon>
        <taxon>Zingiber</taxon>
    </lineage>
</organism>
<keyword evidence="2" id="KW-0806">Transcription termination</keyword>
<evidence type="ECO:0000256" key="1">
    <source>
        <dbReference type="ARBA" id="ARBA00007692"/>
    </source>
</evidence>
<dbReference type="PANTHER" id="PTHR13068">
    <property type="entry name" value="CGI-12 PROTEIN-RELATED"/>
    <property type="match status" value="1"/>
</dbReference>
<dbReference type="GO" id="GO:0006353">
    <property type="term" value="P:DNA-templated transcription termination"/>
    <property type="evidence" value="ECO:0007669"/>
    <property type="project" value="UniProtKB-KW"/>
</dbReference>
<sequence length="125" mass="14007">MGVRGISEEKASQAMRSRPKFLAQNLDSLQSLVRRADELGVPRQSPTFLLLLVVLQSISKKTLEAKHKLLSGLGLSESDFFTAIRKKPTYVEYFSTSHAEKDRVLHQGSWLSAFFRCPTPIVTSV</sequence>
<dbReference type="InterPro" id="IPR038538">
    <property type="entry name" value="MTERF_sf"/>
</dbReference>
<proteinExistence type="inferred from homology"/>
<gene>
    <name evidence="4" type="ORF">ZIOFF_037133</name>
</gene>